<name>A0AAW2KB72_SESRA</name>
<protein>
    <submittedName>
        <fullName evidence="1">Uncharacterized protein</fullName>
    </submittedName>
</protein>
<dbReference type="EMBL" id="JACGWJ010000029">
    <property type="protein sequence ID" value="KAL0303311.1"/>
    <property type="molecule type" value="Genomic_DNA"/>
</dbReference>
<reference evidence="1" key="1">
    <citation type="submission" date="2020-06" db="EMBL/GenBank/DDBJ databases">
        <authorList>
            <person name="Li T."/>
            <person name="Hu X."/>
            <person name="Zhang T."/>
            <person name="Song X."/>
            <person name="Zhang H."/>
            <person name="Dai N."/>
            <person name="Sheng W."/>
            <person name="Hou X."/>
            <person name="Wei L."/>
        </authorList>
    </citation>
    <scope>NUCLEOTIDE SEQUENCE</scope>
    <source>
        <strain evidence="1">G02</strain>
        <tissue evidence="1">Leaf</tissue>
    </source>
</reference>
<organism evidence="1">
    <name type="scientific">Sesamum radiatum</name>
    <name type="common">Black benniseed</name>
    <dbReference type="NCBI Taxonomy" id="300843"/>
    <lineage>
        <taxon>Eukaryota</taxon>
        <taxon>Viridiplantae</taxon>
        <taxon>Streptophyta</taxon>
        <taxon>Embryophyta</taxon>
        <taxon>Tracheophyta</taxon>
        <taxon>Spermatophyta</taxon>
        <taxon>Magnoliopsida</taxon>
        <taxon>eudicotyledons</taxon>
        <taxon>Gunneridae</taxon>
        <taxon>Pentapetalae</taxon>
        <taxon>asterids</taxon>
        <taxon>lamiids</taxon>
        <taxon>Lamiales</taxon>
        <taxon>Pedaliaceae</taxon>
        <taxon>Sesamum</taxon>
    </lineage>
</organism>
<dbReference type="AlphaFoldDB" id="A0AAW2KB72"/>
<accession>A0AAW2KB72</accession>
<evidence type="ECO:0000313" key="1">
    <source>
        <dbReference type="EMBL" id="KAL0303311.1"/>
    </source>
</evidence>
<reference evidence="1" key="2">
    <citation type="journal article" date="2024" name="Plant">
        <title>Genomic evolution and insights into agronomic trait innovations of Sesamum species.</title>
        <authorList>
            <person name="Miao H."/>
            <person name="Wang L."/>
            <person name="Qu L."/>
            <person name="Liu H."/>
            <person name="Sun Y."/>
            <person name="Le M."/>
            <person name="Wang Q."/>
            <person name="Wei S."/>
            <person name="Zheng Y."/>
            <person name="Lin W."/>
            <person name="Duan Y."/>
            <person name="Cao H."/>
            <person name="Xiong S."/>
            <person name="Wang X."/>
            <person name="Wei L."/>
            <person name="Li C."/>
            <person name="Ma Q."/>
            <person name="Ju M."/>
            <person name="Zhao R."/>
            <person name="Li G."/>
            <person name="Mu C."/>
            <person name="Tian Q."/>
            <person name="Mei H."/>
            <person name="Zhang T."/>
            <person name="Gao T."/>
            <person name="Zhang H."/>
        </authorList>
    </citation>
    <scope>NUCLEOTIDE SEQUENCE</scope>
    <source>
        <strain evidence="1">G02</strain>
    </source>
</reference>
<sequence length="89" mass="9371">MYVGVSQGDKFMRISIILSRLHQNLDFLGGYLGIKISSVAESLWSQTPSGPGIPSGLRTPSGSRLLQVSGLLLVSQNPNGSGFIGLLPS</sequence>
<gene>
    <name evidence="1" type="ORF">Sradi_6199200</name>
</gene>
<proteinExistence type="predicted"/>
<comment type="caution">
    <text evidence="1">The sequence shown here is derived from an EMBL/GenBank/DDBJ whole genome shotgun (WGS) entry which is preliminary data.</text>
</comment>